<keyword evidence="2" id="KW-0472">Membrane</keyword>
<gene>
    <name evidence="3" type="ORF">PoB_000629800</name>
</gene>
<accession>A0AAV3YCC3</accession>
<feature type="compositionally biased region" description="Basic and acidic residues" evidence="1">
    <location>
        <begin position="213"/>
        <end position="224"/>
    </location>
</feature>
<evidence type="ECO:0000256" key="1">
    <source>
        <dbReference type="SAM" id="MobiDB-lite"/>
    </source>
</evidence>
<organism evidence="3 4">
    <name type="scientific">Plakobranchus ocellatus</name>
    <dbReference type="NCBI Taxonomy" id="259542"/>
    <lineage>
        <taxon>Eukaryota</taxon>
        <taxon>Metazoa</taxon>
        <taxon>Spiralia</taxon>
        <taxon>Lophotrochozoa</taxon>
        <taxon>Mollusca</taxon>
        <taxon>Gastropoda</taxon>
        <taxon>Heterobranchia</taxon>
        <taxon>Euthyneura</taxon>
        <taxon>Panpulmonata</taxon>
        <taxon>Sacoglossa</taxon>
        <taxon>Placobranchoidea</taxon>
        <taxon>Plakobranchidae</taxon>
        <taxon>Plakobranchus</taxon>
    </lineage>
</organism>
<keyword evidence="4" id="KW-1185">Reference proteome</keyword>
<reference evidence="3 4" key="1">
    <citation type="journal article" date="2021" name="Elife">
        <title>Chloroplast acquisition without the gene transfer in kleptoplastic sea slugs, Plakobranchus ocellatus.</title>
        <authorList>
            <person name="Maeda T."/>
            <person name="Takahashi S."/>
            <person name="Yoshida T."/>
            <person name="Shimamura S."/>
            <person name="Takaki Y."/>
            <person name="Nagai Y."/>
            <person name="Toyoda A."/>
            <person name="Suzuki Y."/>
            <person name="Arimoto A."/>
            <person name="Ishii H."/>
            <person name="Satoh N."/>
            <person name="Nishiyama T."/>
            <person name="Hasebe M."/>
            <person name="Maruyama T."/>
            <person name="Minagawa J."/>
            <person name="Obokata J."/>
            <person name="Shigenobu S."/>
        </authorList>
    </citation>
    <scope>NUCLEOTIDE SEQUENCE [LARGE SCALE GENOMIC DNA]</scope>
</reference>
<feature type="transmembrane region" description="Helical" evidence="2">
    <location>
        <begin position="64"/>
        <end position="83"/>
    </location>
</feature>
<evidence type="ECO:0000256" key="2">
    <source>
        <dbReference type="SAM" id="Phobius"/>
    </source>
</evidence>
<evidence type="ECO:0000313" key="3">
    <source>
        <dbReference type="EMBL" id="GFN79792.1"/>
    </source>
</evidence>
<dbReference type="Proteomes" id="UP000735302">
    <property type="component" value="Unassembled WGS sequence"/>
</dbReference>
<dbReference type="AlphaFoldDB" id="A0AAV3YCC3"/>
<feature type="region of interest" description="Disordered" evidence="1">
    <location>
        <begin position="111"/>
        <end position="146"/>
    </location>
</feature>
<evidence type="ECO:0000313" key="4">
    <source>
        <dbReference type="Proteomes" id="UP000735302"/>
    </source>
</evidence>
<comment type="caution">
    <text evidence="3">The sequence shown here is derived from an EMBL/GenBank/DDBJ whole genome shotgun (WGS) entry which is preliminary data.</text>
</comment>
<feature type="transmembrane region" description="Helical" evidence="2">
    <location>
        <begin position="21"/>
        <end position="44"/>
    </location>
</feature>
<keyword evidence="2" id="KW-1133">Transmembrane helix</keyword>
<name>A0AAV3YCC3_9GAST</name>
<dbReference type="EMBL" id="BLXT01000744">
    <property type="protein sequence ID" value="GFN79792.1"/>
    <property type="molecule type" value="Genomic_DNA"/>
</dbReference>
<feature type="compositionally biased region" description="Polar residues" evidence="1">
    <location>
        <begin position="113"/>
        <end position="124"/>
    </location>
</feature>
<feature type="region of interest" description="Disordered" evidence="1">
    <location>
        <begin position="195"/>
        <end position="224"/>
    </location>
</feature>
<sequence length="262" mass="28513">MIAILTIPRSLMIAILTIPRSLMIAILTTPRSLVIAILTIPQSLVTHSNDTKFFDDDGQSSDTMSLMIACLTILGLWLKSALLRKPARWSNLSPDVRGPSDTWPDPHILLTRSPDNTHTHTQTARPCVPSGLGRRSRAGGGAEGKTWGSSVLLHCRDSEAPHTRGEEDGEGGGGRGIAEACGGNRHTHTLSLTHHVRGGKSCGRWQGKQRREKRSDVPVKGERGRERKKIAELARAGAGAYFSQQNCAPFITRRQSIFYGAP</sequence>
<keyword evidence="2" id="KW-0812">Transmembrane</keyword>
<protein>
    <submittedName>
        <fullName evidence="3">Uncharacterized protein</fullName>
    </submittedName>
</protein>
<proteinExistence type="predicted"/>